<accession>A0A0V1EHZ7</accession>
<keyword evidence="5" id="KW-1185">Reference proteome</keyword>
<evidence type="ECO:0000313" key="4">
    <source>
        <dbReference type="Proteomes" id="UP000054632"/>
    </source>
</evidence>
<gene>
    <name evidence="1" type="ORF">T4A_6978</name>
    <name evidence="2" type="ORF">T4B_4016</name>
    <name evidence="3" type="ORF">T4C_8831</name>
</gene>
<dbReference type="Proteomes" id="UP000054632">
    <property type="component" value="Unassembled WGS sequence"/>
</dbReference>
<sequence length="60" mass="6701">MLQLFINEKEDVLAGCEHFGLTIFSISTSGLLTYFKLDKLSETAVTINALAMNRVHLQLT</sequence>
<dbReference type="EMBL" id="JYDS01000124">
    <property type="protein sequence ID" value="KRZ24319.1"/>
    <property type="molecule type" value="Genomic_DNA"/>
</dbReference>
<dbReference type="Proteomes" id="UP000054805">
    <property type="component" value="Unassembled WGS sequence"/>
</dbReference>
<dbReference type="AlphaFoldDB" id="A0A0V1EHZ7"/>
<dbReference type="Proteomes" id="UP000054826">
    <property type="component" value="Unassembled WGS sequence"/>
</dbReference>
<comment type="caution">
    <text evidence="1">The sequence shown here is derived from an EMBL/GenBank/DDBJ whole genome shotgun (WGS) entry which is preliminary data.</text>
</comment>
<protein>
    <submittedName>
        <fullName evidence="1">Uncharacterized protein</fullName>
    </submittedName>
</protein>
<organism evidence="1 4">
    <name type="scientific">Trichinella pseudospiralis</name>
    <name type="common">Parasitic roundworm</name>
    <dbReference type="NCBI Taxonomy" id="6337"/>
    <lineage>
        <taxon>Eukaryota</taxon>
        <taxon>Metazoa</taxon>
        <taxon>Ecdysozoa</taxon>
        <taxon>Nematoda</taxon>
        <taxon>Enoplea</taxon>
        <taxon>Dorylaimia</taxon>
        <taxon>Trichinellida</taxon>
        <taxon>Trichinellidae</taxon>
        <taxon>Trichinella</taxon>
    </lineage>
</organism>
<dbReference type="EMBL" id="JYDR01000034">
    <property type="protein sequence ID" value="KRY73438.1"/>
    <property type="molecule type" value="Genomic_DNA"/>
</dbReference>
<evidence type="ECO:0000313" key="2">
    <source>
        <dbReference type="EMBL" id="KRZ24319.1"/>
    </source>
</evidence>
<dbReference type="EMBL" id="JYDV01000018">
    <property type="protein sequence ID" value="KRZ41920.1"/>
    <property type="molecule type" value="Genomic_DNA"/>
</dbReference>
<evidence type="ECO:0000313" key="5">
    <source>
        <dbReference type="Proteomes" id="UP000054805"/>
    </source>
</evidence>
<proteinExistence type="predicted"/>
<reference evidence="4 5" key="1">
    <citation type="submission" date="2015-01" db="EMBL/GenBank/DDBJ databases">
        <title>Evolution of Trichinella species and genotypes.</title>
        <authorList>
            <person name="Korhonen P.K."/>
            <person name="Edoardo P."/>
            <person name="Giuseppe L.R."/>
            <person name="Gasser R.B."/>
        </authorList>
    </citation>
    <scope>NUCLEOTIDE SEQUENCE [LARGE SCALE GENOMIC DNA]</scope>
    <source>
        <strain evidence="1">ISS13</strain>
        <strain evidence="3">ISS176</strain>
        <strain evidence="2">ISS588</strain>
    </source>
</reference>
<name>A0A0V1EHZ7_TRIPS</name>
<evidence type="ECO:0000313" key="3">
    <source>
        <dbReference type="EMBL" id="KRZ41920.1"/>
    </source>
</evidence>
<evidence type="ECO:0000313" key="1">
    <source>
        <dbReference type="EMBL" id="KRY73438.1"/>
    </source>
</evidence>